<comment type="function">
    <text evidence="6">Catalyzes the reduction of dTDP-6-deoxy-L-lyxo-4-hexulose to yield dTDP-L-rhamnose.</text>
</comment>
<accession>A0A212PXA0</accession>
<organism evidence="8 9">
    <name type="scientific">Rhodoblastus acidophilus</name>
    <name type="common">Rhodopseudomonas acidophila</name>
    <dbReference type="NCBI Taxonomy" id="1074"/>
    <lineage>
        <taxon>Bacteria</taxon>
        <taxon>Pseudomonadati</taxon>
        <taxon>Pseudomonadota</taxon>
        <taxon>Alphaproteobacteria</taxon>
        <taxon>Hyphomicrobiales</taxon>
        <taxon>Rhodoblastaceae</taxon>
        <taxon>Rhodoblastus</taxon>
    </lineage>
</organism>
<name>A0A212PXA0_RHOAC</name>
<dbReference type="InterPro" id="IPR029903">
    <property type="entry name" value="RmlD-like-bd"/>
</dbReference>
<comment type="similarity">
    <text evidence="2 6">Belongs to the dTDP-4-dehydrorhamnose reductase family.</text>
</comment>
<dbReference type="Gene3D" id="3.90.25.10">
    <property type="entry name" value="UDP-galactose 4-epimerase, domain 1"/>
    <property type="match status" value="1"/>
</dbReference>
<dbReference type="PANTHER" id="PTHR10491:SF4">
    <property type="entry name" value="METHIONINE ADENOSYLTRANSFERASE 2 SUBUNIT BETA"/>
    <property type="match status" value="1"/>
</dbReference>
<evidence type="ECO:0000256" key="4">
    <source>
        <dbReference type="ARBA" id="ARBA00017099"/>
    </source>
</evidence>
<dbReference type="InterPro" id="IPR005913">
    <property type="entry name" value="dTDP_dehydrorham_reduct"/>
</dbReference>
<dbReference type="GO" id="GO:0008831">
    <property type="term" value="F:dTDP-4-dehydrorhamnose reductase activity"/>
    <property type="evidence" value="ECO:0007669"/>
    <property type="project" value="UniProtKB-EC"/>
</dbReference>
<feature type="domain" description="RmlD-like substrate binding" evidence="7">
    <location>
        <begin position="4"/>
        <end position="291"/>
    </location>
</feature>
<dbReference type="EMBL" id="FYDG01000001">
    <property type="protein sequence ID" value="SNB51644.1"/>
    <property type="molecule type" value="Genomic_DNA"/>
</dbReference>
<evidence type="ECO:0000259" key="7">
    <source>
        <dbReference type="Pfam" id="PF04321"/>
    </source>
</evidence>
<evidence type="ECO:0000256" key="5">
    <source>
        <dbReference type="ARBA" id="ARBA00048200"/>
    </source>
</evidence>
<gene>
    <name evidence="8" type="ORF">SAMN06265338_101119</name>
</gene>
<proteinExistence type="inferred from homology"/>
<dbReference type="InterPro" id="IPR036291">
    <property type="entry name" value="NAD(P)-bd_dom_sf"/>
</dbReference>
<evidence type="ECO:0000313" key="8">
    <source>
        <dbReference type="EMBL" id="SNB51644.1"/>
    </source>
</evidence>
<evidence type="ECO:0000256" key="2">
    <source>
        <dbReference type="ARBA" id="ARBA00010944"/>
    </source>
</evidence>
<keyword evidence="9" id="KW-1185">Reference proteome</keyword>
<dbReference type="GO" id="GO:0019305">
    <property type="term" value="P:dTDP-rhamnose biosynthetic process"/>
    <property type="evidence" value="ECO:0007669"/>
    <property type="project" value="UniProtKB-UniPathway"/>
</dbReference>
<keyword evidence="6" id="KW-0560">Oxidoreductase</keyword>
<protein>
    <recommendedName>
        <fullName evidence="4 6">dTDP-4-dehydrorhamnose reductase</fullName>
        <ecNumber evidence="3 6">1.1.1.133</ecNumber>
    </recommendedName>
</protein>
<sequence>MSLRLVVTGREGQVTRALQALAGPDLDVIALGRETFDLAAEGDATAIFAAAKPDVIVNAGAYTAVDKAESERDLAFAINGRGAGRVAQAAAALNIPVIQISTDYVFDGAGETPWLESAPTGPVGVYGASKLAGEAAVRAATPNHAILRTCWVYAPWGANFVKTMLRLAETRQELRVVADQNGAPTSALDIAEGVVAVARNLAARPDANLRGVFHLAAQGVTNWADFAREIFAQSLARGGPSASVVSIPSRDYPTPAARPLNSRLSTDKLAQAHGVRLPDWRDSLTRVMDQLVGAKATPPA</sequence>
<comment type="catalytic activity">
    <reaction evidence="5 6">
        <text>dTDP-beta-L-rhamnose + NADP(+) = dTDP-4-dehydro-beta-L-rhamnose + NADPH + H(+)</text>
        <dbReference type="Rhea" id="RHEA:21796"/>
        <dbReference type="ChEBI" id="CHEBI:15378"/>
        <dbReference type="ChEBI" id="CHEBI:57510"/>
        <dbReference type="ChEBI" id="CHEBI:57783"/>
        <dbReference type="ChEBI" id="CHEBI:58349"/>
        <dbReference type="ChEBI" id="CHEBI:62830"/>
        <dbReference type="EC" id="1.1.1.133"/>
    </reaction>
</comment>
<dbReference type="UniPathway" id="UPA00124"/>
<reference evidence="9" key="1">
    <citation type="submission" date="2017-06" db="EMBL/GenBank/DDBJ databases">
        <authorList>
            <person name="Varghese N."/>
            <person name="Submissions S."/>
        </authorList>
    </citation>
    <scope>NUCLEOTIDE SEQUENCE [LARGE SCALE GENOMIC DNA]</scope>
    <source>
        <strain evidence="9">DSM 137</strain>
    </source>
</reference>
<dbReference type="Proteomes" id="UP000198418">
    <property type="component" value="Unassembled WGS sequence"/>
</dbReference>
<evidence type="ECO:0000256" key="1">
    <source>
        <dbReference type="ARBA" id="ARBA00004781"/>
    </source>
</evidence>
<dbReference type="Gene3D" id="3.40.50.720">
    <property type="entry name" value="NAD(P)-binding Rossmann-like Domain"/>
    <property type="match status" value="1"/>
</dbReference>
<keyword evidence="6" id="KW-0521">NADP</keyword>
<dbReference type="CDD" id="cd05254">
    <property type="entry name" value="dTDP_HR_like_SDR_e"/>
    <property type="match status" value="1"/>
</dbReference>
<dbReference type="AlphaFoldDB" id="A0A212PXA0"/>
<dbReference type="Pfam" id="PF04321">
    <property type="entry name" value="RmlD_sub_bind"/>
    <property type="match status" value="1"/>
</dbReference>
<dbReference type="PANTHER" id="PTHR10491">
    <property type="entry name" value="DTDP-4-DEHYDRORHAMNOSE REDUCTASE"/>
    <property type="match status" value="1"/>
</dbReference>
<evidence type="ECO:0000313" key="9">
    <source>
        <dbReference type="Proteomes" id="UP000198418"/>
    </source>
</evidence>
<dbReference type="EC" id="1.1.1.133" evidence="3 6"/>
<evidence type="ECO:0000256" key="6">
    <source>
        <dbReference type="RuleBase" id="RU364082"/>
    </source>
</evidence>
<comment type="cofactor">
    <cofactor evidence="6">
        <name>Mg(2+)</name>
        <dbReference type="ChEBI" id="CHEBI:18420"/>
    </cofactor>
    <text evidence="6">Binds 1 Mg(2+) ion per monomer.</text>
</comment>
<evidence type="ECO:0000256" key="3">
    <source>
        <dbReference type="ARBA" id="ARBA00012929"/>
    </source>
</evidence>
<dbReference type="SUPFAM" id="SSF51735">
    <property type="entry name" value="NAD(P)-binding Rossmann-fold domains"/>
    <property type="match status" value="1"/>
</dbReference>
<comment type="pathway">
    <text evidence="1 6">Carbohydrate biosynthesis; dTDP-L-rhamnose biosynthesis.</text>
</comment>
<dbReference type="NCBIfam" id="TIGR01214">
    <property type="entry name" value="rmlD"/>
    <property type="match status" value="1"/>
</dbReference>